<protein>
    <submittedName>
        <fullName evidence="4">Phenazine biosynthesis PhzC/PhzF protein</fullName>
    </submittedName>
</protein>
<evidence type="ECO:0000313" key="4">
    <source>
        <dbReference type="EMBL" id="CEK10986.1"/>
    </source>
</evidence>
<evidence type="ECO:0000256" key="3">
    <source>
        <dbReference type="PIRSR" id="PIRSR016184-1"/>
    </source>
</evidence>
<sequence>MTKQSMFQVDAFTAKLFGGNPAAVCPLEEWLSDELMQSIASENNLSETAFIIKEGHHFHIRWFTPNSEVALCGHATLASAYVIFEKLGYPGDSLSFQSLSGELRVNRLGNALQLDFPALPYTEITPSSALLAAMNVVPKKVYESTFDLLLIFDDEADVKNAQLDLNAISRLQTRGVILSAPSTKYDVYSRCFYPGCDVPEDPVTGSAHCVIAPYWSERLGKKKIYALQGLRRQGELLCEVNNGRVLLKGECRLYLEGEISLPNVYE</sequence>
<dbReference type="PATRIC" id="fig|449.7.peg.2180"/>
<dbReference type="SUPFAM" id="SSF54506">
    <property type="entry name" value="Diaminopimelate epimerase-like"/>
    <property type="match status" value="1"/>
</dbReference>
<dbReference type="HOGENOM" id="CLU_048756_2_2_6"/>
<feature type="active site" evidence="3">
    <location>
        <position position="47"/>
    </location>
</feature>
<dbReference type="STRING" id="449.LHA_1956"/>
<dbReference type="GO" id="GO:0016853">
    <property type="term" value="F:isomerase activity"/>
    <property type="evidence" value="ECO:0007669"/>
    <property type="project" value="UniProtKB-KW"/>
</dbReference>
<organism evidence="4 5">
    <name type="scientific">Legionella hackeliae</name>
    <dbReference type="NCBI Taxonomy" id="449"/>
    <lineage>
        <taxon>Bacteria</taxon>
        <taxon>Pseudomonadati</taxon>
        <taxon>Pseudomonadota</taxon>
        <taxon>Gammaproteobacteria</taxon>
        <taxon>Legionellales</taxon>
        <taxon>Legionellaceae</taxon>
        <taxon>Legionella</taxon>
    </lineage>
</organism>
<dbReference type="PIRSF" id="PIRSF016184">
    <property type="entry name" value="PhzC_PhzF"/>
    <property type="match status" value="1"/>
</dbReference>
<evidence type="ECO:0000256" key="1">
    <source>
        <dbReference type="ARBA" id="ARBA00008270"/>
    </source>
</evidence>
<dbReference type="AlphaFoldDB" id="A0A0A8UTX8"/>
<dbReference type="RefSeq" id="WP_045106263.1">
    <property type="nucleotide sequence ID" value="NZ_LN681225.1"/>
</dbReference>
<dbReference type="KEGG" id="lha:LHA_1956"/>
<keyword evidence="5" id="KW-1185">Reference proteome</keyword>
<comment type="similarity">
    <text evidence="1">Belongs to the PhzF family.</text>
</comment>
<dbReference type="Gene3D" id="3.10.310.10">
    <property type="entry name" value="Diaminopimelate Epimerase, Chain A, domain 1"/>
    <property type="match status" value="2"/>
</dbReference>
<proteinExistence type="inferred from homology"/>
<dbReference type="OrthoDB" id="9788221at2"/>
<reference evidence="5" key="1">
    <citation type="submission" date="2014-09" db="EMBL/GenBank/DDBJ databases">
        <authorList>
            <person name="Gomez-Valero L."/>
        </authorList>
    </citation>
    <scope>NUCLEOTIDE SEQUENCE [LARGE SCALE GENOMIC DNA]</scope>
    <source>
        <strain evidence="5">ATCC35250</strain>
    </source>
</reference>
<gene>
    <name evidence="4" type="ORF">LHA_1956</name>
</gene>
<evidence type="ECO:0000256" key="2">
    <source>
        <dbReference type="ARBA" id="ARBA00023235"/>
    </source>
</evidence>
<accession>A0A0A8UTX8</accession>
<dbReference type="InterPro" id="IPR003719">
    <property type="entry name" value="Phenazine_PhzF-like"/>
</dbReference>
<dbReference type="GO" id="GO:0005737">
    <property type="term" value="C:cytoplasm"/>
    <property type="evidence" value="ECO:0007669"/>
    <property type="project" value="TreeGrafter"/>
</dbReference>
<dbReference type="Proteomes" id="UP000032803">
    <property type="component" value="Chromosome I"/>
</dbReference>
<dbReference type="EMBL" id="LN681225">
    <property type="protein sequence ID" value="CEK10986.1"/>
    <property type="molecule type" value="Genomic_DNA"/>
</dbReference>
<name>A0A0A8UTX8_LEGHA</name>
<dbReference type="NCBIfam" id="TIGR00654">
    <property type="entry name" value="PhzF_family"/>
    <property type="match status" value="1"/>
</dbReference>
<dbReference type="PANTHER" id="PTHR13774:SF17">
    <property type="entry name" value="PHENAZINE BIOSYNTHESIS-LIKE DOMAIN-CONTAINING PROTEIN"/>
    <property type="match status" value="1"/>
</dbReference>
<evidence type="ECO:0000313" key="5">
    <source>
        <dbReference type="Proteomes" id="UP000032803"/>
    </source>
</evidence>
<dbReference type="Pfam" id="PF02567">
    <property type="entry name" value="PhzC-PhzF"/>
    <property type="match status" value="1"/>
</dbReference>
<dbReference type="PANTHER" id="PTHR13774">
    <property type="entry name" value="PHENAZINE BIOSYNTHESIS PROTEIN"/>
    <property type="match status" value="1"/>
</dbReference>
<keyword evidence="2" id="KW-0413">Isomerase</keyword>